<keyword evidence="4" id="KW-0276">Fatty acid metabolism</keyword>
<dbReference type="EC" id="1.3.1.9" evidence="8"/>
<feature type="binding site" evidence="10">
    <location>
        <position position="18"/>
    </location>
    <ligand>
        <name>NAD(+)</name>
        <dbReference type="ChEBI" id="CHEBI:57540"/>
    </ligand>
</feature>
<keyword evidence="3 8" id="KW-0444">Lipid biosynthesis</keyword>
<evidence type="ECO:0000256" key="8">
    <source>
        <dbReference type="PIRNR" id="PIRNR000094"/>
    </source>
</evidence>
<evidence type="ECO:0000256" key="7">
    <source>
        <dbReference type="ARBA" id="ARBA00023160"/>
    </source>
</evidence>
<keyword evidence="8 10" id="KW-0520">NAD</keyword>
<gene>
    <name evidence="11" type="ORF">BSZ36_10310</name>
</gene>
<dbReference type="FunCoup" id="A0A259U0G9">
    <property type="interactions" value="350"/>
</dbReference>
<evidence type="ECO:0000256" key="10">
    <source>
        <dbReference type="PIRSR" id="PIRSR000094-3"/>
    </source>
</evidence>
<feature type="active site" description="Proton acceptor" evidence="9">
    <location>
        <position position="154"/>
    </location>
</feature>
<dbReference type="InterPro" id="IPR014358">
    <property type="entry name" value="Enoyl-ACP_Rdtase_NADH"/>
</dbReference>
<feature type="binding site" evidence="10">
    <location>
        <position position="171"/>
    </location>
    <ligand>
        <name>NAD(+)</name>
        <dbReference type="ChEBI" id="CHEBI:57540"/>
    </ligand>
</feature>
<evidence type="ECO:0000256" key="5">
    <source>
        <dbReference type="ARBA" id="ARBA00023002"/>
    </source>
</evidence>
<comment type="similarity">
    <text evidence="2 8">Belongs to the short-chain dehydrogenases/reductases (SDR) family. FabI subfamily.</text>
</comment>
<dbReference type="InterPro" id="IPR036291">
    <property type="entry name" value="NAD(P)-bd_dom_sf"/>
</dbReference>
<accession>A0A259U0G9</accession>
<evidence type="ECO:0000256" key="6">
    <source>
        <dbReference type="ARBA" id="ARBA00023098"/>
    </source>
</evidence>
<evidence type="ECO:0000256" key="9">
    <source>
        <dbReference type="PIRSR" id="PIRSR000094-1"/>
    </source>
</evidence>
<dbReference type="PANTHER" id="PTHR43159:SF2">
    <property type="entry name" value="ENOYL-[ACYL-CARRIER-PROTEIN] REDUCTASE [NADH], CHLOROPLASTIC"/>
    <property type="match status" value="1"/>
</dbReference>
<protein>
    <recommendedName>
        <fullName evidence="8">Enoyl-[acyl-carrier-protein] reductase [NADH]</fullName>
        <ecNumber evidence="8">1.3.1.9</ecNumber>
    </recommendedName>
</protein>
<dbReference type="RefSeq" id="WP_094548586.1">
    <property type="nucleotide sequence ID" value="NZ_MQWB01000001.1"/>
</dbReference>
<evidence type="ECO:0000256" key="4">
    <source>
        <dbReference type="ARBA" id="ARBA00022832"/>
    </source>
</evidence>
<evidence type="ECO:0000256" key="2">
    <source>
        <dbReference type="ARBA" id="ARBA00009233"/>
    </source>
</evidence>
<keyword evidence="6" id="KW-0443">Lipid metabolism</keyword>
<dbReference type="EMBL" id="MQWB01000001">
    <property type="protein sequence ID" value="OZC03338.1"/>
    <property type="molecule type" value="Genomic_DNA"/>
</dbReference>
<comment type="catalytic activity">
    <reaction evidence="8">
        <text>a 2,3-saturated acyl-[ACP] + NAD(+) = a (2E)-enoyl-[ACP] + NADH + H(+)</text>
        <dbReference type="Rhea" id="RHEA:10240"/>
        <dbReference type="Rhea" id="RHEA-COMP:9925"/>
        <dbReference type="Rhea" id="RHEA-COMP:9926"/>
        <dbReference type="ChEBI" id="CHEBI:15378"/>
        <dbReference type="ChEBI" id="CHEBI:57540"/>
        <dbReference type="ChEBI" id="CHEBI:57945"/>
        <dbReference type="ChEBI" id="CHEBI:78784"/>
        <dbReference type="ChEBI" id="CHEBI:78785"/>
        <dbReference type="EC" id="1.3.1.9"/>
    </reaction>
</comment>
<dbReference type="Pfam" id="PF13561">
    <property type="entry name" value="adh_short_C2"/>
    <property type="match status" value="1"/>
</dbReference>
<sequence>MATDGHGLLAGKTGIISGALDPDSISWAVAEAAHREGARFVLTNAPVSKRFGQLDALSEATGGSPIVYADATSDADMDALYAEATGHAGGQIDFVVHSIGMGLNVRKGKAYEELKYEWYQKTLDISAVSLHRMVAAGLRADAIASGGSVVAMSYIGAQRTFSTYSEMGDAKALLESIVRSFGYRLGKKSIRINALSQSPTKTTAGGGIEGFDALYDFADKVAPLGNADQASCADYTVTLLSDYTRMVTMQTLFHDGGYNNMGISEEIVREMMAQKDA</sequence>
<evidence type="ECO:0000313" key="11">
    <source>
        <dbReference type="EMBL" id="OZC03338.1"/>
    </source>
</evidence>
<dbReference type="SUPFAM" id="SSF51735">
    <property type="entry name" value="NAD(P)-binding Rossmann-fold domains"/>
    <property type="match status" value="1"/>
</dbReference>
<proteinExistence type="inferred from homology"/>
<dbReference type="GO" id="GO:0004318">
    <property type="term" value="F:enoyl-[acyl-carrier-protein] reductase (NADH) activity"/>
    <property type="evidence" value="ECO:0007669"/>
    <property type="project" value="UniProtKB-EC"/>
</dbReference>
<dbReference type="AlphaFoldDB" id="A0A259U0G9"/>
<reference evidence="11 12" key="1">
    <citation type="submission" date="2016-11" db="EMBL/GenBank/DDBJ databases">
        <title>Study of marine rhodopsin-containing bacteria.</title>
        <authorList>
            <person name="Yoshizawa S."/>
            <person name="Kumagai Y."/>
            <person name="Kogure K."/>
        </authorList>
    </citation>
    <scope>NUCLEOTIDE SEQUENCE [LARGE SCALE GENOMIC DNA]</scope>
    <source>
        <strain evidence="11 12">SG-29</strain>
    </source>
</reference>
<comment type="caution">
    <text evidence="11">The sequence shown here is derived from an EMBL/GenBank/DDBJ whole genome shotgun (WGS) entry which is preliminary data.</text>
</comment>
<comment type="pathway">
    <text evidence="1">Lipid metabolism; fatty acid biosynthesis.</text>
</comment>
<dbReference type="GO" id="GO:0006633">
    <property type="term" value="P:fatty acid biosynthetic process"/>
    <property type="evidence" value="ECO:0007669"/>
    <property type="project" value="UniProtKB-KW"/>
</dbReference>
<feature type="active site" description="Proton acceptor" evidence="9">
    <location>
        <position position="164"/>
    </location>
</feature>
<dbReference type="PIRSF" id="PIRSF000094">
    <property type="entry name" value="Enoyl-ACP_rdct"/>
    <property type="match status" value="1"/>
</dbReference>
<keyword evidence="12" id="KW-1185">Reference proteome</keyword>
<dbReference type="InParanoid" id="A0A259U0G9"/>
<organism evidence="11 12">
    <name type="scientific">Rubricoccus marinus</name>
    <dbReference type="NCBI Taxonomy" id="716817"/>
    <lineage>
        <taxon>Bacteria</taxon>
        <taxon>Pseudomonadati</taxon>
        <taxon>Rhodothermota</taxon>
        <taxon>Rhodothermia</taxon>
        <taxon>Rhodothermales</taxon>
        <taxon>Rubricoccaceae</taxon>
        <taxon>Rubricoccus</taxon>
    </lineage>
</organism>
<dbReference type="Gene3D" id="3.40.50.720">
    <property type="entry name" value="NAD(P)-binding Rossmann-like Domain"/>
    <property type="match status" value="1"/>
</dbReference>
<feature type="binding site" evidence="10">
    <location>
        <position position="99"/>
    </location>
    <ligand>
        <name>NAD(+)</name>
        <dbReference type="ChEBI" id="CHEBI:57540"/>
    </ligand>
</feature>
<evidence type="ECO:0000313" key="12">
    <source>
        <dbReference type="Proteomes" id="UP000216446"/>
    </source>
</evidence>
<name>A0A259U0G9_9BACT</name>
<keyword evidence="5 8" id="KW-0560">Oxidoreductase</keyword>
<dbReference type="OrthoDB" id="9803628at2"/>
<evidence type="ECO:0000256" key="1">
    <source>
        <dbReference type="ARBA" id="ARBA00005194"/>
    </source>
</evidence>
<dbReference type="Proteomes" id="UP000216446">
    <property type="component" value="Unassembled WGS sequence"/>
</dbReference>
<evidence type="ECO:0000256" key="3">
    <source>
        <dbReference type="ARBA" id="ARBA00022516"/>
    </source>
</evidence>
<dbReference type="PANTHER" id="PTHR43159">
    <property type="entry name" value="ENOYL-[ACYL-CARRIER-PROTEIN] REDUCTASE"/>
    <property type="match status" value="1"/>
</dbReference>
<feature type="binding site" evidence="10">
    <location>
        <begin position="24"/>
        <end position="25"/>
    </location>
    <ligand>
        <name>NAD(+)</name>
        <dbReference type="ChEBI" id="CHEBI:57540"/>
    </ligand>
</feature>
<dbReference type="InterPro" id="IPR002347">
    <property type="entry name" value="SDR_fam"/>
</dbReference>
<keyword evidence="7 8" id="KW-0275">Fatty acid biosynthesis</keyword>